<accession>A0A916JJV4</accession>
<keyword evidence="3" id="KW-0998">Cell outer membrane</keyword>
<dbReference type="Proteomes" id="UP000683507">
    <property type="component" value="Chromosome"/>
</dbReference>
<evidence type="ECO:0000256" key="3">
    <source>
        <dbReference type="ARBA" id="ARBA00023237"/>
    </source>
</evidence>
<dbReference type="InterPro" id="IPR011659">
    <property type="entry name" value="WD40"/>
</dbReference>
<dbReference type="InterPro" id="IPR036737">
    <property type="entry name" value="OmpA-like_sf"/>
</dbReference>
<dbReference type="InterPro" id="IPR006665">
    <property type="entry name" value="OmpA-like"/>
</dbReference>
<evidence type="ECO:0000256" key="1">
    <source>
        <dbReference type="ARBA" id="ARBA00004442"/>
    </source>
</evidence>
<dbReference type="InterPro" id="IPR011990">
    <property type="entry name" value="TPR-like_helical_dom_sf"/>
</dbReference>
<dbReference type="PRINTS" id="PR01021">
    <property type="entry name" value="OMPADOMAIN"/>
</dbReference>
<dbReference type="PANTHER" id="PTHR30329">
    <property type="entry name" value="STATOR ELEMENT OF FLAGELLAR MOTOR COMPLEX"/>
    <property type="match status" value="1"/>
</dbReference>
<feature type="domain" description="OmpA-like" evidence="7">
    <location>
        <begin position="591"/>
        <end position="714"/>
    </location>
</feature>
<keyword evidence="6" id="KW-0732">Signal</keyword>
<dbReference type="KEGG" id="ptan:CRYO30217_00392"/>
<feature type="region of interest" description="Disordered" evidence="5">
    <location>
        <begin position="677"/>
        <end position="701"/>
    </location>
</feature>
<evidence type="ECO:0000259" key="7">
    <source>
        <dbReference type="PROSITE" id="PS51123"/>
    </source>
</evidence>
<dbReference type="RefSeq" id="WP_258540628.1">
    <property type="nucleotide sequence ID" value="NZ_OU015584.1"/>
</dbReference>
<organism evidence="8 9">
    <name type="scientific">Parvicella tangerina</name>
    <dbReference type="NCBI Taxonomy" id="2829795"/>
    <lineage>
        <taxon>Bacteria</taxon>
        <taxon>Pseudomonadati</taxon>
        <taxon>Bacteroidota</taxon>
        <taxon>Flavobacteriia</taxon>
        <taxon>Flavobacteriales</taxon>
        <taxon>Parvicellaceae</taxon>
        <taxon>Parvicella</taxon>
    </lineage>
</organism>
<evidence type="ECO:0000313" key="8">
    <source>
        <dbReference type="EMBL" id="CAG5077458.1"/>
    </source>
</evidence>
<name>A0A916JJV4_9FLAO</name>
<dbReference type="Pfam" id="PF07676">
    <property type="entry name" value="PD40"/>
    <property type="match status" value="3"/>
</dbReference>
<dbReference type="PANTHER" id="PTHR30329:SF21">
    <property type="entry name" value="LIPOPROTEIN YIAD-RELATED"/>
    <property type="match status" value="1"/>
</dbReference>
<dbReference type="CDD" id="cd07185">
    <property type="entry name" value="OmpA_C-like"/>
    <property type="match status" value="1"/>
</dbReference>
<keyword evidence="9" id="KW-1185">Reference proteome</keyword>
<feature type="chain" id="PRO_5038092943" evidence="6">
    <location>
        <begin position="19"/>
        <end position="862"/>
    </location>
</feature>
<dbReference type="Gene3D" id="3.30.1330.60">
    <property type="entry name" value="OmpA-like domain"/>
    <property type="match status" value="1"/>
</dbReference>
<evidence type="ECO:0000313" key="9">
    <source>
        <dbReference type="Proteomes" id="UP000683507"/>
    </source>
</evidence>
<dbReference type="SUPFAM" id="SSF103088">
    <property type="entry name" value="OmpA-like"/>
    <property type="match status" value="1"/>
</dbReference>
<evidence type="ECO:0000256" key="2">
    <source>
        <dbReference type="ARBA" id="ARBA00023136"/>
    </source>
</evidence>
<dbReference type="InterPro" id="IPR006664">
    <property type="entry name" value="OMP_bac"/>
</dbReference>
<proteinExistence type="predicted"/>
<dbReference type="InterPro" id="IPR050330">
    <property type="entry name" value="Bact_OuterMem_StrucFunc"/>
</dbReference>
<keyword evidence="2 4" id="KW-0472">Membrane</keyword>
<feature type="signal peptide" evidence="6">
    <location>
        <begin position="1"/>
        <end position="18"/>
    </location>
</feature>
<evidence type="ECO:0000256" key="4">
    <source>
        <dbReference type="PROSITE-ProRule" id="PRU00473"/>
    </source>
</evidence>
<evidence type="ECO:0000256" key="6">
    <source>
        <dbReference type="SAM" id="SignalP"/>
    </source>
</evidence>
<dbReference type="SUPFAM" id="SSF82171">
    <property type="entry name" value="DPP6 N-terminal domain-like"/>
    <property type="match status" value="1"/>
</dbReference>
<protein>
    <submittedName>
        <fullName evidence="8">Peptidoglycan-associated lipoprotein</fullName>
    </submittedName>
</protein>
<gene>
    <name evidence="8" type="primary">pal_1</name>
    <name evidence="8" type="ORF">CRYO30217_00392</name>
</gene>
<dbReference type="InterPro" id="IPR011042">
    <property type="entry name" value="6-blade_b-propeller_TolB-like"/>
</dbReference>
<reference evidence="8" key="1">
    <citation type="submission" date="2021-04" db="EMBL/GenBank/DDBJ databases">
        <authorList>
            <person name="Rodrigo-Torres L."/>
            <person name="Arahal R. D."/>
            <person name="Lucena T."/>
        </authorList>
    </citation>
    <scope>NUCLEOTIDE SEQUENCE</scope>
    <source>
        <strain evidence="8">AS29M-1</strain>
    </source>
</reference>
<sequence length="862" mass="97816">MKNYLFLTLLLIGSVLNAQDSFKEKFEQAFIHLSNESYTKALPILLEMEQMKPDNANTLFSIGNCYMHTIYDKAKAIPYYERILENYKNMTIHYKVGDPKEKKAPVETLHYLGRAYHFNYQFDEALAKYGEYKDVLDPNNKEYLKKVNRDIEITNNAIELEQSPVEMSVKGLANINTEFPEYRPKVTGDEKMMYFTSRRENPHYTGTDESGLPYEDIYVSTKKFGVWQEPKMLDETINKPSHDAVLYVSPDGQYMLIFRASSAALTEGGIYETKLEGENWTEPTLLQADINSNYWETDVSLSADGTEMFFTSDRPGGSGGRDIWMMRRLPGGEWASVQNMGPVLNTEYDEEAPYLHPDGKTLYFSSKGHKTMGGFDVFKSERQADGSWGAPENIGYPINTTGDDVFYFPTNDGLRAYFSSHRKGGKGEQDIYLLELPNFEPKTIAVYKGIAKYSDGEIIDDMVITIFDEETGEKTGIYRPNSTTGRFLFILQPGQRYEIEFESGGVYALDNVEVPETGGIHEMIKVIVKEGNTMKVATGEVDDNDIISLVEEEDPTNVEITEVNLDFENPNNKDSVSTQDPTITEPTNVTEYESQGEFLNDLYFIYDKVVLIDESEIDYDATLKYLKENPDAKVMIEGHTDSHGSSDYNWWLSSARANKIRNRLYDDGIAWGRMKTRGYGEDKPIAPNKNNDGTDNPEGRQKNRRVHFVLDQPVASAEPSQKEPANKGEIDTANDEFVLQDKPADEIVNDNYEVATVDISQEVICMVQLGAFSEKLDNEKFTDAPLEVAFYKDGDGLYKYLSGAFINKNLALEHRLRMIDAGYEGAFLVYFQDGKRLTQEEVALLYPTENGITIENDAAVNQ</sequence>
<dbReference type="Pfam" id="PF00691">
    <property type="entry name" value="OmpA"/>
    <property type="match status" value="1"/>
</dbReference>
<dbReference type="Gene3D" id="1.25.40.10">
    <property type="entry name" value="Tetratricopeptide repeat domain"/>
    <property type="match status" value="1"/>
</dbReference>
<dbReference type="AlphaFoldDB" id="A0A916JJV4"/>
<dbReference type="SUPFAM" id="SSF48452">
    <property type="entry name" value="TPR-like"/>
    <property type="match status" value="1"/>
</dbReference>
<keyword evidence="8" id="KW-0449">Lipoprotein</keyword>
<dbReference type="EMBL" id="OU015584">
    <property type="protein sequence ID" value="CAG5077458.1"/>
    <property type="molecule type" value="Genomic_DNA"/>
</dbReference>
<dbReference type="GO" id="GO:0009279">
    <property type="term" value="C:cell outer membrane"/>
    <property type="evidence" value="ECO:0007669"/>
    <property type="project" value="UniProtKB-SubCell"/>
</dbReference>
<dbReference type="Gene3D" id="2.120.10.30">
    <property type="entry name" value="TolB, C-terminal domain"/>
    <property type="match status" value="1"/>
</dbReference>
<dbReference type="PROSITE" id="PS51123">
    <property type="entry name" value="OMPA_2"/>
    <property type="match status" value="1"/>
</dbReference>
<evidence type="ECO:0000256" key="5">
    <source>
        <dbReference type="SAM" id="MobiDB-lite"/>
    </source>
</evidence>
<comment type="subcellular location">
    <subcellularLocation>
        <location evidence="1">Cell outer membrane</location>
    </subcellularLocation>
</comment>